<dbReference type="InterPro" id="IPR025521">
    <property type="entry name" value="Neprosin_propep"/>
</dbReference>
<organism evidence="3 4">
    <name type="scientific">Microthlaspi erraticum</name>
    <dbReference type="NCBI Taxonomy" id="1685480"/>
    <lineage>
        <taxon>Eukaryota</taxon>
        <taxon>Viridiplantae</taxon>
        <taxon>Streptophyta</taxon>
        <taxon>Embryophyta</taxon>
        <taxon>Tracheophyta</taxon>
        <taxon>Spermatophyta</taxon>
        <taxon>Magnoliopsida</taxon>
        <taxon>eudicotyledons</taxon>
        <taxon>Gunneridae</taxon>
        <taxon>Pentapetalae</taxon>
        <taxon>rosids</taxon>
        <taxon>malvids</taxon>
        <taxon>Brassicales</taxon>
        <taxon>Brassicaceae</taxon>
        <taxon>Coluteocarpeae</taxon>
        <taxon>Microthlaspi</taxon>
    </lineage>
</organism>
<sequence length="465" mass="52187">MYLARILRVIILFELVRLGVTIKASDGDDVQCVDSIIQPAFNNTLLKNHRFQESPSEIPRTVETGKRNNLQSWEAQVSTANCPAGTVPIRIYNDSRLNVGTASHTATHAPVHEYAVIRETPRDYLYGAKATINVWDPEIEGDEMSIAQMWIAAGKYETGNLNTIEVGCQVLPRMYLDNKPRLFVFWTSDSYKHGCYNLKCSGFIQTSSSIVIGGSITPVSSFGGSQYEITILVWRDRISGNWWLSLGSNSSVIGYWPGELFTTLADHAVVAEWGGEILNSASHGQHTKTQMGSGHFPAEGFRNSSYFRNIEMVDKNNSLQTVQDYEKLVTQPECYDIKTAYTDEWKSHFYYGGPGFRSGAVTRVVDTRLWRINLDYHCLSRITDNEYDGAGMAAVAGPSGFTDLKCGGTTEQRRLNRKNRRCLMELLEPFGRRSVGDVKTKSNRDANQDQNPFVALQAFFDQEES</sequence>
<gene>
    <name evidence="3" type="ORF">MERR_LOCUS37665</name>
</gene>
<dbReference type="Proteomes" id="UP000467841">
    <property type="component" value="Unassembled WGS sequence"/>
</dbReference>
<evidence type="ECO:0000259" key="2">
    <source>
        <dbReference type="PROSITE" id="PS52045"/>
    </source>
</evidence>
<dbReference type="InterPro" id="IPR053168">
    <property type="entry name" value="Glutamic_endopeptidase"/>
</dbReference>
<reference evidence="3" key="1">
    <citation type="submission" date="2020-01" db="EMBL/GenBank/DDBJ databases">
        <authorList>
            <person name="Mishra B."/>
        </authorList>
    </citation>
    <scope>NUCLEOTIDE SEQUENCE [LARGE SCALE GENOMIC DNA]</scope>
</reference>
<keyword evidence="4" id="KW-1185">Reference proteome</keyword>
<feature type="chain" id="PRO_5025499565" description="Neprosin PEP catalytic domain-containing protein" evidence="1">
    <location>
        <begin position="28"/>
        <end position="465"/>
    </location>
</feature>
<feature type="domain" description="Neprosin PEP catalytic" evidence="2">
    <location>
        <begin position="106"/>
        <end position="359"/>
    </location>
</feature>
<dbReference type="OrthoDB" id="1858978at2759"/>
<dbReference type="Pfam" id="PF03080">
    <property type="entry name" value="Neprosin"/>
    <property type="match status" value="1"/>
</dbReference>
<dbReference type="Pfam" id="PF14365">
    <property type="entry name" value="Neprosin_AP"/>
    <property type="match status" value="1"/>
</dbReference>
<dbReference type="Gene3D" id="3.90.1320.10">
    <property type="entry name" value="Outer-capsid protein sigma 3, large lobe"/>
    <property type="match status" value="1"/>
</dbReference>
<proteinExistence type="predicted"/>
<keyword evidence="1" id="KW-0732">Signal</keyword>
<protein>
    <recommendedName>
        <fullName evidence="2">Neprosin PEP catalytic domain-containing protein</fullName>
    </recommendedName>
</protein>
<dbReference type="InterPro" id="IPR004314">
    <property type="entry name" value="Neprosin"/>
</dbReference>
<evidence type="ECO:0000256" key="1">
    <source>
        <dbReference type="SAM" id="SignalP"/>
    </source>
</evidence>
<dbReference type="EMBL" id="CACVBM020001451">
    <property type="protein sequence ID" value="CAA7050430.1"/>
    <property type="molecule type" value="Genomic_DNA"/>
</dbReference>
<name>A0A6D2KF16_9BRAS</name>
<dbReference type="PROSITE" id="PS52045">
    <property type="entry name" value="NEPROSIN_PEP_CD"/>
    <property type="match status" value="1"/>
</dbReference>
<comment type="caution">
    <text evidence="3">The sequence shown here is derived from an EMBL/GenBank/DDBJ whole genome shotgun (WGS) entry which is preliminary data.</text>
</comment>
<dbReference type="AlphaFoldDB" id="A0A6D2KF16"/>
<dbReference type="PANTHER" id="PTHR31589:SF222">
    <property type="entry name" value="RRM DOMAIN-CONTAINING PROTEIN"/>
    <property type="match status" value="1"/>
</dbReference>
<dbReference type="PANTHER" id="PTHR31589">
    <property type="entry name" value="PROTEIN, PUTATIVE (DUF239)-RELATED-RELATED"/>
    <property type="match status" value="1"/>
</dbReference>
<evidence type="ECO:0000313" key="3">
    <source>
        <dbReference type="EMBL" id="CAA7050430.1"/>
    </source>
</evidence>
<evidence type="ECO:0000313" key="4">
    <source>
        <dbReference type="Proteomes" id="UP000467841"/>
    </source>
</evidence>
<accession>A0A6D2KF16</accession>
<feature type="signal peptide" evidence="1">
    <location>
        <begin position="1"/>
        <end position="27"/>
    </location>
</feature>